<name>A0ABD2BUA5_VESMC</name>
<evidence type="ECO:0000313" key="1">
    <source>
        <dbReference type="EMBL" id="KAL2736361.1"/>
    </source>
</evidence>
<protein>
    <submittedName>
        <fullName evidence="1">Uncharacterized protein</fullName>
    </submittedName>
</protein>
<dbReference type="AlphaFoldDB" id="A0ABD2BUA5"/>
<evidence type="ECO:0000313" key="2">
    <source>
        <dbReference type="Proteomes" id="UP001607303"/>
    </source>
</evidence>
<reference evidence="1 2" key="1">
    <citation type="journal article" date="2024" name="Ann. Entomol. Soc. Am.">
        <title>Genomic analyses of the southern and eastern yellowjacket wasps (Hymenoptera: Vespidae) reveal evolutionary signatures of social life.</title>
        <authorList>
            <person name="Catto M.A."/>
            <person name="Caine P.B."/>
            <person name="Orr S.E."/>
            <person name="Hunt B.G."/>
            <person name="Goodisman M.A.D."/>
        </authorList>
    </citation>
    <scope>NUCLEOTIDE SEQUENCE [LARGE SCALE GENOMIC DNA]</scope>
    <source>
        <strain evidence="1">232</strain>
        <tissue evidence="1">Head and thorax</tissue>
    </source>
</reference>
<organism evidence="1 2">
    <name type="scientific">Vespula maculifrons</name>
    <name type="common">Eastern yellow jacket</name>
    <name type="synonym">Wasp</name>
    <dbReference type="NCBI Taxonomy" id="7453"/>
    <lineage>
        <taxon>Eukaryota</taxon>
        <taxon>Metazoa</taxon>
        <taxon>Ecdysozoa</taxon>
        <taxon>Arthropoda</taxon>
        <taxon>Hexapoda</taxon>
        <taxon>Insecta</taxon>
        <taxon>Pterygota</taxon>
        <taxon>Neoptera</taxon>
        <taxon>Endopterygota</taxon>
        <taxon>Hymenoptera</taxon>
        <taxon>Apocrita</taxon>
        <taxon>Aculeata</taxon>
        <taxon>Vespoidea</taxon>
        <taxon>Vespidae</taxon>
        <taxon>Vespinae</taxon>
        <taxon>Vespula</taxon>
    </lineage>
</organism>
<dbReference type="Proteomes" id="UP001607303">
    <property type="component" value="Unassembled WGS sequence"/>
</dbReference>
<gene>
    <name evidence="1" type="ORF">V1477_012870</name>
</gene>
<keyword evidence="2" id="KW-1185">Reference proteome</keyword>
<comment type="caution">
    <text evidence="1">The sequence shown here is derived from an EMBL/GenBank/DDBJ whole genome shotgun (WGS) entry which is preliminary data.</text>
</comment>
<sequence>MGESASTLSFTPKGSKAFIVTKMTTIVTIMTMTMTTTRKHCLTTEVYIGRCHEFRKLAQGHTYDVRDRNLQTVGITVGRIEERFTLDPQYRDLIEN</sequence>
<accession>A0ABD2BUA5</accession>
<dbReference type="EMBL" id="JAYRBN010000066">
    <property type="protein sequence ID" value="KAL2736361.1"/>
    <property type="molecule type" value="Genomic_DNA"/>
</dbReference>
<proteinExistence type="predicted"/>